<proteinExistence type="predicted"/>
<dbReference type="CDD" id="cd00051">
    <property type="entry name" value="EFh"/>
    <property type="match status" value="2"/>
</dbReference>
<dbReference type="Proteomes" id="UP000834106">
    <property type="component" value="Chromosome 1"/>
</dbReference>
<dbReference type="SUPFAM" id="SSF47473">
    <property type="entry name" value="EF-hand"/>
    <property type="match status" value="1"/>
</dbReference>
<name>A0AAD1YMC2_9LAMI</name>
<organism evidence="5 6">
    <name type="scientific">Fraxinus pennsylvanica</name>
    <dbReference type="NCBI Taxonomy" id="56036"/>
    <lineage>
        <taxon>Eukaryota</taxon>
        <taxon>Viridiplantae</taxon>
        <taxon>Streptophyta</taxon>
        <taxon>Embryophyta</taxon>
        <taxon>Tracheophyta</taxon>
        <taxon>Spermatophyta</taxon>
        <taxon>Magnoliopsida</taxon>
        <taxon>eudicotyledons</taxon>
        <taxon>Gunneridae</taxon>
        <taxon>Pentapetalae</taxon>
        <taxon>asterids</taxon>
        <taxon>lamiids</taxon>
        <taxon>Lamiales</taxon>
        <taxon>Oleaceae</taxon>
        <taxon>Oleeae</taxon>
        <taxon>Fraxinus</taxon>
    </lineage>
</organism>
<gene>
    <name evidence="5" type="ORF">FPE_LOCUS227</name>
</gene>
<dbReference type="InterPro" id="IPR002048">
    <property type="entry name" value="EF_hand_dom"/>
</dbReference>
<evidence type="ECO:0000313" key="5">
    <source>
        <dbReference type="EMBL" id="CAI9752796.1"/>
    </source>
</evidence>
<dbReference type="InterPro" id="IPR011992">
    <property type="entry name" value="EF-hand-dom_pair"/>
</dbReference>
<dbReference type="PANTHER" id="PTHR23050">
    <property type="entry name" value="CALCIUM BINDING PROTEIN"/>
    <property type="match status" value="1"/>
</dbReference>
<feature type="domain" description="EF-hand" evidence="4">
    <location>
        <begin position="158"/>
        <end position="189"/>
    </location>
</feature>
<dbReference type="GO" id="GO:0005509">
    <property type="term" value="F:calcium ion binding"/>
    <property type="evidence" value="ECO:0007669"/>
    <property type="project" value="InterPro"/>
</dbReference>
<dbReference type="FunFam" id="1.10.238.10:FF:000003">
    <property type="entry name" value="Calmodulin A"/>
    <property type="match status" value="2"/>
</dbReference>
<dbReference type="PROSITE" id="PS50222">
    <property type="entry name" value="EF_HAND_2"/>
    <property type="match status" value="3"/>
</dbReference>
<keyword evidence="1" id="KW-0677">Repeat</keyword>
<keyword evidence="2" id="KW-0106">Calcium</keyword>
<feature type="compositionally biased region" description="Low complexity" evidence="3">
    <location>
        <begin position="24"/>
        <end position="34"/>
    </location>
</feature>
<feature type="domain" description="EF-hand" evidence="4">
    <location>
        <begin position="52"/>
        <end position="87"/>
    </location>
</feature>
<protein>
    <recommendedName>
        <fullName evidence="4">EF-hand domain-containing protein</fullName>
    </recommendedName>
</protein>
<sequence length="189" mass="22000">MEPIKISKSFRSFSPKKLTLSLLKPRSRSLNSPRTPKSPIMTPRRNSSSINSREEEFKEVFRRFDGDNDGKISAYELRSYFGSVGEHMSHEDAEIVINNLDTDKDNFLDFQDFMKLMEKESEEEDLKRAFEIFELEKGSGRITPRSLQRVLSRLGDSKSYDECVAMIRVYDMDGNGELDYHEFQQMMVA</sequence>
<dbReference type="EMBL" id="OU503036">
    <property type="protein sequence ID" value="CAI9752796.1"/>
    <property type="molecule type" value="Genomic_DNA"/>
</dbReference>
<feature type="domain" description="EF-hand" evidence="4">
    <location>
        <begin position="88"/>
        <end position="123"/>
    </location>
</feature>
<evidence type="ECO:0000313" key="6">
    <source>
        <dbReference type="Proteomes" id="UP000834106"/>
    </source>
</evidence>
<feature type="region of interest" description="Disordered" evidence="3">
    <location>
        <begin position="24"/>
        <end position="52"/>
    </location>
</feature>
<dbReference type="Pfam" id="PF00036">
    <property type="entry name" value="EF-hand_1"/>
    <property type="match status" value="1"/>
</dbReference>
<evidence type="ECO:0000259" key="4">
    <source>
        <dbReference type="PROSITE" id="PS50222"/>
    </source>
</evidence>
<keyword evidence="6" id="KW-1185">Reference proteome</keyword>
<dbReference type="Gene3D" id="1.10.238.10">
    <property type="entry name" value="EF-hand"/>
    <property type="match status" value="2"/>
</dbReference>
<dbReference type="InterPro" id="IPR050145">
    <property type="entry name" value="Centrin_CML-like"/>
</dbReference>
<evidence type="ECO:0000256" key="3">
    <source>
        <dbReference type="SAM" id="MobiDB-lite"/>
    </source>
</evidence>
<evidence type="ECO:0000256" key="2">
    <source>
        <dbReference type="ARBA" id="ARBA00022837"/>
    </source>
</evidence>
<dbReference type="AlphaFoldDB" id="A0AAD1YMC2"/>
<dbReference type="PROSITE" id="PS00018">
    <property type="entry name" value="EF_HAND_1"/>
    <property type="match status" value="3"/>
</dbReference>
<dbReference type="SMART" id="SM00054">
    <property type="entry name" value="EFh"/>
    <property type="match status" value="4"/>
</dbReference>
<evidence type="ECO:0000256" key="1">
    <source>
        <dbReference type="ARBA" id="ARBA00022737"/>
    </source>
</evidence>
<accession>A0AAD1YMC2</accession>
<dbReference type="InterPro" id="IPR018247">
    <property type="entry name" value="EF_Hand_1_Ca_BS"/>
</dbReference>
<dbReference type="Pfam" id="PF13499">
    <property type="entry name" value="EF-hand_7"/>
    <property type="match status" value="1"/>
</dbReference>
<reference evidence="5" key="1">
    <citation type="submission" date="2023-05" db="EMBL/GenBank/DDBJ databases">
        <authorList>
            <person name="Huff M."/>
        </authorList>
    </citation>
    <scope>NUCLEOTIDE SEQUENCE</scope>
</reference>